<sequence length="523" mass="60597">MSACSPFKEYKSYYENIRVLLSDLYEAKKCGKSASCMKLRQDANIYLSFLLDMNRAAHSKGVSAREDLQLCKEAFNKQLLQLENLLYHSQHLKKEIQSCLTLSSMHEQIEIIDESELTQLIEYSPTDGPHELMKQRLQWELQTRQRLTTQAKKLKEETSIRLEDNVRKSNMMTELSRVVERLSAKAASNENDLGMHVMHENAERVLAKRLVPPLYILFIETKSYCSCKQLNFEVKLVDIRKLAEEEEYLHSVQIFLKIRSSPNSVTIRFAFDTYDETVIATITELAPKPEAPRARWMNRSNLLTNLVVPSLVHDRISVFENLWVQCMGGLRPDANILVPNREIAQTHTGHIIDSLFRRVTSRSSLADQLETIANSGIDSNAKLCDWKLLSSEELKESLARSSSGKLLENFSPRDGHCYSGELHYEQYKLYFLVSVYFEYPDTPPFFLASLSSPLTRLEDRQQEWRMEKEINSIECRSEDVSMLLTRQMKLLAQMFVYYSELHRLQLKDITIINTHSLATNRTL</sequence>
<keyword evidence="3" id="KW-0539">Nucleus</keyword>
<dbReference type="PANTHER" id="PTHR13375">
    <property type="entry name" value="FMS INTERACTING PROTEIN"/>
    <property type="match status" value="1"/>
</dbReference>
<keyword evidence="5" id="KW-1185">Reference proteome</keyword>
<comment type="subcellular location">
    <subcellularLocation>
        <location evidence="1">Nucleus</location>
    </subcellularLocation>
</comment>
<dbReference type="Proteomes" id="UP001165289">
    <property type="component" value="Unassembled WGS sequence"/>
</dbReference>
<evidence type="ECO:0000256" key="2">
    <source>
        <dbReference type="ARBA" id="ARBA00008044"/>
    </source>
</evidence>
<comment type="similarity">
    <text evidence="2">Belongs to the THOC5 family.</text>
</comment>
<dbReference type="GO" id="GO:0000445">
    <property type="term" value="C:THO complex part of transcription export complex"/>
    <property type="evidence" value="ECO:0007669"/>
    <property type="project" value="TreeGrafter"/>
</dbReference>
<evidence type="ECO:0000256" key="1">
    <source>
        <dbReference type="ARBA" id="ARBA00004123"/>
    </source>
</evidence>
<dbReference type="GO" id="GO:0003729">
    <property type="term" value="F:mRNA binding"/>
    <property type="evidence" value="ECO:0007669"/>
    <property type="project" value="TreeGrafter"/>
</dbReference>
<dbReference type="EMBL" id="JAKMXF010000049">
    <property type="protein sequence ID" value="KAI6659791.1"/>
    <property type="molecule type" value="Genomic_DNA"/>
</dbReference>
<evidence type="ECO:0000313" key="4">
    <source>
        <dbReference type="EMBL" id="KAI6659791.1"/>
    </source>
</evidence>
<dbReference type="GO" id="GO:0006406">
    <property type="term" value="P:mRNA export from nucleus"/>
    <property type="evidence" value="ECO:0007669"/>
    <property type="project" value="TreeGrafter"/>
</dbReference>
<proteinExistence type="inferred from homology"/>
<protein>
    <submittedName>
        <fullName evidence="4">THO complex subunit 5-like</fullName>
    </submittedName>
</protein>
<reference evidence="4 5" key="1">
    <citation type="journal article" date="2023" name="BMC Biol.">
        <title>The compact genome of the sponge Oopsacas minuta (Hexactinellida) is lacking key metazoan core genes.</title>
        <authorList>
            <person name="Santini S."/>
            <person name="Schenkelaars Q."/>
            <person name="Jourda C."/>
            <person name="Duchesne M."/>
            <person name="Belahbib H."/>
            <person name="Rocher C."/>
            <person name="Selva M."/>
            <person name="Riesgo A."/>
            <person name="Vervoort M."/>
            <person name="Leys S.P."/>
            <person name="Kodjabachian L."/>
            <person name="Le Bivic A."/>
            <person name="Borchiellini C."/>
            <person name="Claverie J.M."/>
            <person name="Renard E."/>
        </authorList>
    </citation>
    <scope>NUCLEOTIDE SEQUENCE [LARGE SCALE GENOMIC DNA]</scope>
    <source>
        <strain evidence="4">SPO-2</strain>
    </source>
</reference>
<organism evidence="4 5">
    <name type="scientific">Oopsacas minuta</name>
    <dbReference type="NCBI Taxonomy" id="111878"/>
    <lineage>
        <taxon>Eukaryota</taxon>
        <taxon>Metazoa</taxon>
        <taxon>Porifera</taxon>
        <taxon>Hexactinellida</taxon>
        <taxon>Hexasterophora</taxon>
        <taxon>Lyssacinosida</taxon>
        <taxon>Leucopsacidae</taxon>
        <taxon>Oopsacas</taxon>
    </lineage>
</organism>
<dbReference type="PANTHER" id="PTHR13375:SF3">
    <property type="entry name" value="THO COMPLEX SUBUNIT 5 HOMOLOG"/>
    <property type="match status" value="1"/>
</dbReference>
<dbReference type="AlphaFoldDB" id="A0AAV7KFD8"/>
<accession>A0AAV7KFD8</accession>
<gene>
    <name evidence="4" type="ORF">LOD99_10646</name>
</gene>
<name>A0AAV7KFD8_9METZ</name>
<dbReference type="Pfam" id="PF09766">
    <property type="entry name" value="FmiP_Thoc5"/>
    <property type="match status" value="1"/>
</dbReference>
<evidence type="ECO:0000256" key="3">
    <source>
        <dbReference type="ARBA" id="ARBA00023242"/>
    </source>
</evidence>
<comment type="caution">
    <text evidence="4">The sequence shown here is derived from an EMBL/GenBank/DDBJ whole genome shotgun (WGS) entry which is preliminary data.</text>
</comment>
<evidence type="ECO:0000313" key="5">
    <source>
        <dbReference type="Proteomes" id="UP001165289"/>
    </source>
</evidence>
<dbReference type="InterPro" id="IPR019163">
    <property type="entry name" value="THO_Thoc5"/>
</dbReference>